<name>A0AAV4LC78_9BACL</name>
<evidence type="ECO:0000313" key="2">
    <source>
        <dbReference type="EMBL" id="GIM45383.1"/>
    </source>
</evidence>
<organism evidence="2 3">
    <name type="scientific">Collibacillus ludicampi</name>
    <dbReference type="NCBI Taxonomy" id="2771369"/>
    <lineage>
        <taxon>Bacteria</taxon>
        <taxon>Bacillati</taxon>
        <taxon>Bacillota</taxon>
        <taxon>Bacilli</taxon>
        <taxon>Bacillales</taxon>
        <taxon>Alicyclobacillaceae</taxon>
        <taxon>Collibacillus</taxon>
    </lineage>
</organism>
<feature type="region of interest" description="Disordered" evidence="1">
    <location>
        <begin position="64"/>
        <end position="90"/>
    </location>
</feature>
<proteinExistence type="predicted"/>
<reference evidence="2" key="1">
    <citation type="journal article" date="2023" name="Int. J. Syst. Evol. Microbiol.">
        <title>Collibacillus ludicampi gen. nov., sp. nov., a new soil bacterium of the family Alicyclobacillaceae.</title>
        <authorList>
            <person name="Jojima T."/>
            <person name="Ioku Y."/>
            <person name="Fukuta Y."/>
            <person name="Shirasaka N."/>
            <person name="Matsumura Y."/>
            <person name="Mori M."/>
        </authorList>
    </citation>
    <scope>NUCLEOTIDE SEQUENCE</scope>
    <source>
        <strain evidence="2">TP075</strain>
    </source>
</reference>
<comment type="caution">
    <text evidence="2">The sequence shown here is derived from an EMBL/GenBank/DDBJ whole genome shotgun (WGS) entry which is preliminary data.</text>
</comment>
<keyword evidence="3" id="KW-1185">Reference proteome</keyword>
<dbReference type="Proteomes" id="UP001057291">
    <property type="component" value="Unassembled WGS sequence"/>
</dbReference>
<dbReference type="AlphaFoldDB" id="A0AAV4LC78"/>
<accession>A0AAV4LC78</accession>
<protein>
    <submittedName>
        <fullName evidence="2">Uncharacterized protein</fullName>
    </submittedName>
</protein>
<sequence length="90" mass="11042">MIRKFLYRTPRRYPLRGFYLPDLIEDGWYGFDEPDDLQHSPDEYEWNKKEVELHDYLKNQQIQHRLSQLTRNNRSTCKRMDETSGENMTS</sequence>
<dbReference type="EMBL" id="BOQE01000001">
    <property type="protein sequence ID" value="GIM45383.1"/>
    <property type="molecule type" value="Genomic_DNA"/>
</dbReference>
<evidence type="ECO:0000256" key="1">
    <source>
        <dbReference type="SAM" id="MobiDB-lite"/>
    </source>
</evidence>
<gene>
    <name evidence="2" type="ORF">DNHGIG_09320</name>
</gene>
<evidence type="ECO:0000313" key="3">
    <source>
        <dbReference type="Proteomes" id="UP001057291"/>
    </source>
</evidence>
<feature type="compositionally biased region" description="Polar residues" evidence="1">
    <location>
        <begin position="64"/>
        <end position="75"/>
    </location>
</feature>
<dbReference type="RefSeq" id="WP_282198588.1">
    <property type="nucleotide sequence ID" value="NZ_BOQE01000001.1"/>
</dbReference>